<dbReference type="GO" id="GO:0016491">
    <property type="term" value="F:oxidoreductase activity"/>
    <property type="evidence" value="ECO:0007669"/>
    <property type="project" value="UniProtKB-KW"/>
</dbReference>
<keyword evidence="2" id="KW-0862">Zinc</keyword>
<dbReference type="InterPro" id="IPR020843">
    <property type="entry name" value="ER"/>
</dbReference>
<proteinExistence type="predicted"/>
<dbReference type="InterPro" id="IPR002328">
    <property type="entry name" value="ADH_Zn_CS"/>
</dbReference>
<evidence type="ECO:0000259" key="4">
    <source>
        <dbReference type="SMART" id="SM00829"/>
    </source>
</evidence>
<reference evidence="5" key="1">
    <citation type="submission" date="2020-05" db="EMBL/GenBank/DDBJ databases">
        <authorList>
            <person name="Chiriac C."/>
            <person name="Salcher M."/>
            <person name="Ghai R."/>
            <person name="Kavagutti S V."/>
        </authorList>
    </citation>
    <scope>NUCLEOTIDE SEQUENCE</scope>
</reference>
<dbReference type="PROSITE" id="PS00059">
    <property type="entry name" value="ADH_ZINC"/>
    <property type="match status" value="1"/>
</dbReference>
<dbReference type="PANTHER" id="PTHR43401">
    <property type="entry name" value="L-THREONINE 3-DEHYDROGENASE"/>
    <property type="match status" value="1"/>
</dbReference>
<protein>
    <submittedName>
        <fullName evidence="5">Unannotated protein</fullName>
    </submittedName>
</protein>
<dbReference type="CDD" id="cd08235">
    <property type="entry name" value="iditol_2_DH_like"/>
    <property type="match status" value="1"/>
</dbReference>
<keyword evidence="1" id="KW-0479">Metal-binding</keyword>
<dbReference type="SUPFAM" id="SSF50129">
    <property type="entry name" value="GroES-like"/>
    <property type="match status" value="1"/>
</dbReference>
<sequence length="348" mass="36895">MKAAIYRGPQDLKVEQVEEPTAGSKEVKLRIHACATCGTDAKIFNHGHPRLEPPQIIGHEIAGEVVEVGSDVTSVKVGDRVQVIAAIPCGKCWACLADKMTICPNQLSMGYQFPGGFAEFMIVPDEVIRVDGLNHIPDSVTYEEASVVEPLACVLNAQELVRVGEGDEVLVMGAGPIGCLHVRLARALGAKKVFLADINGSRLKLSADVVKPDRAIDMSTENLAEILKSETDGKGPSVIITAAPSGQAQEQAIEMARPGGRISFFGGLPKDKPMIQADSNLVHYKELMLMGANGSSPSHNRQALALIASGKVKVADLITTRVALDDVVKGIEAVLSGEAIKVVVLPSK</sequence>
<dbReference type="InterPro" id="IPR013149">
    <property type="entry name" value="ADH-like_C"/>
</dbReference>
<evidence type="ECO:0000313" key="5">
    <source>
        <dbReference type="EMBL" id="CAB4553688.1"/>
    </source>
</evidence>
<evidence type="ECO:0000256" key="3">
    <source>
        <dbReference type="ARBA" id="ARBA00023002"/>
    </source>
</evidence>
<dbReference type="InterPro" id="IPR036291">
    <property type="entry name" value="NAD(P)-bd_dom_sf"/>
</dbReference>
<dbReference type="SMART" id="SM00829">
    <property type="entry name" value="PKS_ER"/>
    <property type="match status" value="1"/>
</dbReference>
<dbReference type="PANTHER" id="PTHR43401:SF2">
    <property type="entry name" value="L-THREONINE 3-DEHYDROGENASE"/>
    <property type="match status" value="1"/>
</dbReference>
<name>A0A6J6CVB9_9ZZZZ</name>
<evidence type="ECO:0000256" key="2">
    <source>
        <dbReference type="ARBA" id="ARBA00022833"/>
    </source>
</evidence>
<dbReference type="Pfam" id="PF00107">
    <property type="entry name" value="ADH_zinc_N"/>
    <property type="match status" value="1"/>
</dbReference>
<dbReference type="InterPro" id="IPR011032">
    <property type="entry name" value="GroES-like_sf"/>
</dbReference>
<dbReference type="EMBL" id="CAEZSX010000058">
    <property type="protein sequence ID" value="CAB4553688.1"/>
    <property type="molecule type" value="Genomic_DNA"/>
</dbReference>
<accession>A0A6J6CVB9</accession>
<dbReference type="InterPro" id="IPR050129">
    <property type="entry name" value="Zn_alcohol_dh"/>
</dbReference>
<evidence type="ECO:0000256" key="1">
    <source>
        <dbReference type="ARBA" id="ARBA00022723"/>
    </source>
</evidence>
<dbReference type="SUPFAM" id="SSF51735">
    <property type="entry name" value="NAD(P)-binding Rossmann-fold domains"/>
    <property type="match status" value="1"/>
</dbReference>
<keyword evidence="3" id="KW-0560">Oxidoreductase</keyword>
<dbReference type="InterPro" id="IPR013154">
    <property type="entry name" value="ADH-like_N"/>
</dbReference>
<dbReference type="GO" id="GO:0008270">
    <property type="term" value="F:zinc ion binding"/>
    <property type="evidence" value="ECO:0007669"/>
    <property type="project" value="InterPro"/>
</dbReference>
<gene>
    <name evidence="5" type="ORF">UFOPK1537_00479</name>
</gene>
<feature type="domain" description="Enoyl reductase (ER)" evidence="4">
    <location>
        <begin position="8"/>
        <end position="344"/>
    </location>
</feature>
<dbReference type="AlphaFoldDB" id="A0A6J6CVB9"/>
<dbReference type="Gene3D" id="3.40.50.720">
    <property type="entry name" value="NAD(P)-binding Rossmann-like Domain"/>
    <property type="match status" value="1"/>
</dbReference>
<organism evidence="5">
    <name type="scientific">freshwater metagenome</name>
    <dbReference type="NCBI Taxonomy" id="449393"/>
    <lineage>
        <taxon>unclassified sequences</taxon>
        <taxon>metagenomes</taxon>
        <taxon>ecological metagenomes</taxon>
    </lineage>
</organism>
<dbReference type="Pfam" id="PF08240">
    <property type="entry name" value="ADH_N"/>
    <property type="match status" value="1"/>
</dbReference>
<dbReference type="Gene3D" id="3.90.180.10">
    <property type="entry name" value="Medium-chain alcohol dehydrogenases, catalytic domain"/>
    <property type="match status" value="1"/>
</dbReference>